<feature type="domain" description="MotA/TolQ/ExbB proton channel" evidence="9">
    <location>
        <begin position="543"/>
        <end position="650"/>
    </location>
</feature>
<dbReference type="InterPro" id="IPR002898">
    <property type="entry name" value="MotA_ExbB_proton_chnl"/>
</dbReference>
<keyword evidence="2" id="KW-1003">Cell membrane</keyword>
<evidence type="ECO:0000256" key="5">
    <source>
        <dbReference type="ARBA" id="ARBA00023136"/>
    </source>
</evidence>
<dbReference type="PANTHER" id="PTHR30625:SF3">
    <property type="entry name" value="TOL-PAL SYSTEM PROTEIN TOLQ"/>
    <property type="match status" value="1"/>
</dbReference>
<feature type="transmembrane region" description="Helical" evidence="8">
    <location>
        <begin position="571"/>
        <end position="601"/>
    </location>
</feature>
<comment type="subcellular location">
    <subcellularLocation>
        <location evidence="1">Cell membrane</location>
        <topology evidence="1">Multi-pass membrane protein</topology>
    </subcellularLocation>
    <subcellularLocation>
        <location evidence="6">Membrane</location>
        <topology evidence="6">Multi-pass membrane protein</topology>
    </subcellularLocation>
</comment>
<evidence type="ECO:0000256" key="8">
    <source>
        <dbReference type="SAM" id="Phobius"/>
    </source>
</evidence>
<gene>
    <name evidence="11" type="ORF">HU230_36520</name>
</gene>
<dbReference type="InterPro" id="IPR018765">
    <property type="entry name" value="DUF2341"/>
</dbReference>
<evidence type="ECO:0000259" key="10">
    <source>
        <dbReference type="Pfam" id="PF10102"/>
    </source>
</evidence>
<evidence type="ECO:0000256" key="1">
    <source>
        <dbReference type="ARBA" id="ARBA00004651"/>
    </source>
</evidence>
<dbReference type="AlphaFoldDB" id="A0A973WU58"/>
<dbReference type="Pfam" id="PF10102">
    <property type="entry name" value="DUF2341"/>
    <property type="match status" value="1"/>
</dbReference>
<dbReference type="GO" id="GO:0005886">
    <property type="term" value="C:plasma membrane"/>
    <property type="evidence" value="ECO:0007669"/>
    <property type="project" value="UniProtKB-SubCell"/>
</dbReference>
<feature type="domain" description="DUF2341" evidence="10">
    <location>
        <begin position="92"/>
        <end position="182"/>
    </location>
</feature>
<evidence type="ECO:0000256" key="2">
    <source>
        <dbReference type="ARBA" id="ARBA00022475"/>
    </source>
</evidence>
<evidence type="ECO:0000313" key="11">
    <source>
        <dbReference type="EMBL" id="NVL11062.1"/>
    </source>
</evidence>
<evidence type="ECO:0000259" key="9">
    <source>
        <dbReference type="Pfam" id="PF01618"/>
    </source>
</evidence>
<feature type="transmembrane region" description="Helical" evidence="8">
    <location>
        <begin position="613"/>
        <end position="635"/>
    </location>
</feature>
<dbReference type="PANTHER" id="PTHR30625">
    <property type="entry name" value="PROTEIN TOLQ"/>
    <property type="match status" value="1"/>
</dbReference>
<feature type="transmembrane region" description="Helical" evidence="8">
    <location>
        <begin position="442"/>
        <end position="461"/>
    </location>
</feature>
<keyword evidence="3 8" id="KW-0812">Transmembrane</keyword>
<dbReference type="GO" id="GO:0017038">
    <property type="term" value="P:protein import"/>
    <property type="evidence" value="ECO:0007669"/>
    <property type="project" value="TreeGrafter"/>
</dbReference>
<accession>A0A973WU58</accession>
<evidence type="ECO:0000256" key="7">
    <source>
        <dbReference type="SAM" id="MobiDB-lite"/>
    </source>
</evidence>
<keyword evidence="4 8" id="KW-1133">Transmembrane helix</keyword>
<protein>
    <submittedName>
        <fullName evidence="11">DUF2341 domain-containing protein</fullName>
    </submittedName>
</protein>
<evidence type="ECO:0000256" key="6">
    <source>
        <dbReference type="RuleBase" id="RU004057"/>
    </source>
</evidence>
<proteinExistence type="inferred from homology"/>
<feature type="region of interest" description="Disordered" evidence="7">
    <location>
        <begin position="329"/>
        <end position="366"/>
    </location>
</feature>
<dbReference type="Pfam" id="PF13385">
    <property type="entry name" value="Laminin_G_3"/>
    <property type="match status" value="1"/>
</dbReference>
<evidence type="ECO:0000256" key="4">
    <source>
        <dbReference type="ARBA" id="ARBA00022989"/>
    </source>
</evidence>
<dbReference type="InterPro" id="IPR050790">
    <property type="entry name" value="ExbB/TolQ_transport"/>
</dbReference>
<keyword evidence="6" id="KW-0813">Transport</keyword>
<name>A0A973WU58_9BRAD</name>
<keyword evidence="6" id="KW-0653">Protein transport</keyword>
<comment type="caution">
    <text evidence="11">The sequence shown here is derived from an EMBL/GenBank/DDBJ whole genome shotgun (WGS) entry which is preliminary data.</text>
</comment>
<sequence length="679" mass="70217">MGMGLTLERGTRRPALRRGIANAATGLLFGLVALVASLAPANAWWNDEWSLRKKITIDASASGANVTDPIGGAPVLVRLHVGNFRFSAAKDDGSDLRFVAGDDKTPLKHHIEKFDSLLGEGLVWGAVPNIAPGARTDIWLYYGNKKALATSDPKGTYDPDTLTVYHFNERGTPAIDSSVWANNAQSVGQPADGSLIGTGLRLDGRAPVTVPASPSLASPDGAALTWSAWIKPAALQANAALFSRRDGANALVIGVDNGSPFVEVTNAGSVQRSGAGAPVAAGSWHHVAVVAGNGQVTLYLDGVSYAALSASLPALNTVGLIGGDSSTSSASPIAPATAPSAATPSVPPDASAADGGAAPAATPDAATTPAPAPVAAAMAGFVGDIDELQISKVARPAGLIKVMAIGQGPDQAKLMAFSVDEETASWLSGYFAVILKSVTLDGWVVIGILLIMAAVSWVVMFDRASYLSKQAKANAQFMKGFREIAADLTMLDRGDADDISTLGGRLTEADAKMMRSSSLYRIYRIGAAEIRHRFSNSQRAPVLSAVSIAAIRAALDSGVVKEMQRLNRLMVVLTIAISGGPFLGLLGTVVGVMITFAAIAASGDVNVNAIAPGIAAALVATVAGLGVAIPALFGYNYLISRIKDLTNDIQVFVDEFVTKMAEFYSADRPGPIEHRIAAE</sequence>
<dbReference type="RefSeq" id="WP_176534076.1">
    <property type="nucleotide sequence ID" value="NZ_CP088022.1"/>
</dbReference>
<dbReference type="Gene3D" id="2.60.120.200">
    <property type="match status" value="1"/>
</dbReference>
<dbReference type="SUPFAM" id="SSF49899">
    <property type="entry name" value="Concanavalin A-like lectins/glucanases"/>
    <property type="match status" value="1"/>
</dbReference>
<organism evidence="11">
    <name type="scientific">Bradyrhizobium quebecense</name>
    <dbReference type="NCBI Taxonomy" id="2748629"/>
    <lineage>
        <taxon>Bacteria</taxon>
        <taxon>Pseudomonadati</taxon>
        <taxon>Pseudomonadota</taxon>
        <taxon>Alphaproteobacteria</taxon>
        <taxon>Hyphomicrobiales</taxon>
        <taxon>Nitrobacteraceae</taxon>
        <taxon>Bradyrhizobium</taxon>
    </lineage>
</organism>
<reference evidence="11" key="1">
    <citation type="submission" date="2020-06" db="EMBL/GenBank/DDBJ databases">
        <title>Whole Genome Sequence of Bradyrhizobium sp. Strain 66S1MB.</title>
        <authorList>
            <person name="Bromfield E."/>
            <person name="Cloutier S."/>
        </authorList>
    </citation>
    <scope>NUCLEOTIDE SEQUENCE</scope>
    <source>
        <strain evidence="11">66S1MB</strain>
    </source>
</reference>
<keyword evidence="5 8" id="KW-0472">Membrane</keyword>
<evidence type="ECO:0000256" key="3">
    <source>
        <dbReference type="ARBA" id="ARBA00022692"/>
    </source>
</evidence>
<comment type="similarity">
    <text evidence="6">Belongs to the exbB/tolQ family.</text>
</comment>
<dbReference type="Pfam" id="PF01618">
    <property type="entry name" value="MotA_ExbB"/>
    <property type="match status" value="1"/>
</dbReference>
<dbReference type="EMBL" id="JABWSX010000001">
    <property type="protein sequence ID" value="NVL11062.1"/>
    <property type="molecule type" value="Genomic_DNA"/>
</dbReference>
<dbReference type="InterPro" id="IPR013320">
    <property type="entry name" value="ConA-like_dom_sf"/>
</dbReference>